<evidence type="ECO:0000256" key="5">
    <source>
        <dbReference type="ARBA" id="ARBA00023014"/>
    </source>
</evidence>
<keyword evidence="7" id="KW-0223">Dioxygenase</keyword>
<evidence type="ECO:0000256" key="1">
    <source>
        <dbReference type="ARBA" id="ARBA00022714"/>
    </source>
</evidence>
<feature type="domain" description="Rieske" evidence="6">
    <location>
        <begin position="8"/>
        <end position="110"/>
    </location>
</feature>
<dbReference type="PROSITE" id="PS51296">
    <property type="entry name" value="RIESKE"/>
    <property type="match status" value="1"/>
</dbReference>
<keyword evidence="3" id="KW-0560">Oxidoreductase</keyword>
<dbReference type="Proteomes" id="UP001629249">
    <property type="component" value="Unassembled WGS sequence"/>
</dbReference>
<proteinExistence type="predicted"/>
<evidence type="ECO:0000313" key="8">
    <source>
        <dbReference type="Proteomes" id="UP001629249"/>
    </source>
</evidence>
<dbReference type="RefSeq" id="WP_408330450.1">
    <property type="nucleotide sequence ID" value="NZ_JAQQFH010000015.1"/>
</dbReference>
<dbReference type="CDD" id="cd08878">
    <property type="entry name" value="RHO_alpha_C_DMO-like"/>
    <property type="match status" value="1"/>
</dbReference>
<dbReference type="SUPFAM" id="SSF55961">
    <property type="entry name" value="Bet v1-like"/>
    <property type="match status" value="1"/>
</dbReference>
<dbReference type="Gene3D" id="3.90.380.10">
    <property type="entry name" value="Naphthalene 1,2-dioxygenase Alpha Subunit, Chain A, domain 1"/>
    <property type="match status" value="1"/>
</dbReference>
<comment type="caution">
    <text evidence="7">The sequence shown here is derived from an EMBL/GenBank/DDBJ whole genome shotgun (WGS) entry which is preliminary data.</text>
</comment>
<reference evidence="7 8" key="1">
    <citation type="journal article" date="2024" name="Chem. Sci.">
        <title>Discovery of megapolipeptins by genome mining of a Burkholderiales bacteria collection.</title>
        <authorList>
            <person name="Paulo B.S."/>
            <person name="Recchia M.J.J."/>
            <person name="Lee S."/>
            <person name="Fergusson C.H."/>
            <person name="Romanowski S.B."/>
            <person name="Hernandez A."/>
            <person name="Krull N."/>
            <person name="Liu D.Y."/>
            <person name="Cavanagh H."/>
            <person name="Bos A."/>
            <person name="Gray C.A."/>
            <person name="Murphy B.T."/>
            <person name="Linington R.G."/>
            <person name="Eustaquio A.S."/>
        </authorList>
    </citation>
    <scope>NUCLEOTIDE SEQUENCE [LARGE SCALE GENOMIC DNA]</scope>
    <source>
        <strain evidence="7 8">RL16-012-BIC-B</strain>
    </source>
</reference>
<keyword evidence="8" id="KW-1185">Reference proteome</keyword>
<name>A0ABW8ZU47_9BURK</name>
<gene>
    <name evidence="7" type="ORF">PQR66_27050</name>
</gene>
<evidence type="ECO:0000256" key="2">
    <source>
        <dbReference type="ARBA" id="ARBA00022723"/>
    </source>
</evidence>
<dbReference type="Pfam" id="PF00355">
    <property type="entry name" value="Rieske"/>
    <property type="match status" value="1"/>
</dbReference>
<dbReference type="PANTHER" id="PTHR21266">
    <property type="entry name" value="IRON-SULFUR DOMAIN CONTAINING PROTEIN"/>
    <property type="match status" value="1"/>
</dbReference>
<dbReference type="GO" id="GO:0051213">
    <property type="term" value="F:dioxygenase activity"/>
    <property type="evidence" value="ECO:0007669"/>
    <property type="project" value="UniProtKB-KW"/>
</dbReference>
<protein>
    <submittedName>
        <fullName evidence="7">Aromatic ring-hydroxylating dioxygenase subunit alpha</fullName>
    </submittedName>
</protein>
<dbReference type="PANTHER" id="PTHR21266:SF60">
    <property type="entry name" value="3-KETOSTEROID-9-ALPHA-MONOOXYGENASE, OXYGENASE COMPONENT"/>
    <property type="match status" value="1"/>
</dbReference>
<dbReference type="InterPro" id="IPR044043">
    <property type="entry name" value="VanA_C_cat"/>
</dbReference>
<evidence type="ECO:0000313" key="7">
    <source>
        <dbReference type="EMBL" id="MFL9886729.1"/>
    </source>
</evidence>
<evidence type="ECO:0000256" key="4">
    <source>
        <dbReference type="ARBA" id="ARBA00023004"/>
    </source>
</evidence>
<dbReference type="EMBL" id="JAQQFN010000023">
    <property type="protein sequence ID" value="MFL9886729.1"/>
    <property type="molecule type" value="Genomic_DNA"/>
</dbReference>
<dbReference type="Pfam" id="PF19112">
    <property type="entry name" value="VanA_C"/>
    <property type="match status" value="1"/>
</dbReference>
<keyword evidence="2" id="KW-0479">Metal-binding</keyword>
<dbReference type="InterPro" id="IPR036922">
    <property type="entry name" value="Rieske_2Fe-2S_sf"/>
</dbReference>
<keyword evidence="1" id="KW-0001">2Fe-2S</keyword>
<dbReference type="SUPFAM" id="SSF50022">
    <property type="entry name" value="ISP domain"/>
    <property type="match status" value="1"/>
</dbReference>
<dbReference type="InterPro" id="IPR050584">
    <property type="entry name" value="Cholesterol_7-desaturase"/>
</dbReference>
<organism evidence="7 8">
    <name type="scientific">Paraburkholderia agricolaris</name>
    <dbReference type="NCBI Taxonomy" id="2152888"/>
    <lineage>
        <taxon>Bacteria</taxon>
        <taxon>Pseudomonadati</taxon>
        <taxon>Pseudomonadota</taxon>
        <taxon>Betaproteobacteria</taxon>
        <taxon>Burkholderiales</taxon>
        <taxon>Burkholderiaceae</taxon>
        <taxon>Paraburkholderia</taxon>
    </lineage>
</organism>
<keyword evidence="4" id="KW-0408">Iron</keyword>
<keyword evidence="5" id="KW-0411">Iron-sulfur</keyword>
<accession>A0ABW8ZU47</accession>
<dbReference type="Gene3D" id="2.102.10.10">
    <property type="entry name" value="Rieske [2Fe-2S] iron-sulphur domain"/>
    <property type="match status" value="1"/>
</dbReference>
<evidence type="ECO:0000259" key="6">
    <source>
        <dbReference type="PROSITE" id="PS51296"/>
    </source>
</evidence>
<dbReference type="InterPro" id="IPR017941">
    <property type="entry name" value="Rieske_2Fe-2S"/>
</dbReference>
<evidence type="ECO:0000256" key="3">
    <source>
        <dbReference type="ARBA" id="ARBA00023002"/>
    </source>
</evidence>
<sequence>MRLLKNTWYVAAWSKEIGTDFFTRTLLDEPFLFYRKADGTPVALVDRCPHRFAPLSLGKRVGDNVECGYHGLQFDCSGRCTKNPHGDGRIPPAAKVRSLPAIDRHGLLWIWPGDESRADVNLIPNFGHLESPGLKTIGAQMLQLAHYELVVDNLMDLSHVNYLHAPYQQVDDFLQAKHDVVQEGNTLESRRTVWSTRAPQSFRPFLSDPDAPVEYWLNIRWHAAGCCELETGVVPVGEPREKGLIRIGSHIVTPESETRTRYFYASSRNYRLDDPEADEETSRWQQIGFHEQDKPMIEAVQSRMGDSDLLSKRPILLATDAASIRARRLLASMIDDETAATQSASPAYA</sequence>